<dbReference type="Proteomes" id="UP000184233">
    <property type="component" value="Unassembled WGS sequence"/>
</dbReference>
<evidence type="ECO:0000259" key="1">
    <source>
        <dbReference type="Pfam" id="PF17517"/>
    </source>
</evidence>
<dbReference type="Pfam" id="PF17517">
    <property type="entry name" value="IgGFc_binding"/>
    <property type="match status" value="1"/>
</dbReference>
<reference evidence="2 3" key="1">
    <citation type="submission" date="2016-09" db="EMBL/GenBank/DDBJ databases">
        <title>Genome-resolved meta-omics ties microbial dynamics to process performance in biotechnology for thiocyanate degradation.</title>
        <authorList>
            <person name="Kantor R.S."/>
            <person name="Huddy R.J."/>
            <person name="Iyer R."/>
            <person name="Thomas B.C."/>
            <person name="Brown C.T."/>
            <person name="Anantharaman K."/>
            <person name="Tringe S."/>
            <person name="Hettich R.L."/>
            <person name="Harrison S.T."/>
            <person name="Banfield J.F."/>
        </authorList>
    </citation>
    <scope>NUCLEOTIDE SEQUENCE [LARGE SCALE GENOMIC DNA]</scope>
    <source>
        <strain evidence="2">59-99</strain>
    </source>
</reference>
<protein>
    <recommendedName>
        <fullName evidence="1">IgGFc-binding protein N-terminal domain-containing protein</fullName>
    </recommendedName>
</protein>
<dbReference type="PANTHER" id="PTHR46534:SF1">
    <property type="entry name" value="IGGFC-BINDING PROTEIN N-TERMINAL DOMAIN-CONTAINING PROTEIN"/>
    <property type="match status" value="1"/>
</dbReference>
<gene>
    <name evidence="2" type="ORF">BGO89_06585</name>
</gene>
<comment type="caution">
    <text evidence="2">The sequence shown here is derived from an EMBL/GenBank/DDBJ whole genome shotgun (WGS) entry which is preliminary data.</text>
</comment>
<proteinExistence type="predicted"/>
<sequence length="918" mass="99300">MALFALTCSINAQDANTGSVGTDFRIAIPPNEIEEYPAKTLAIFISSAFDTEISLIGPGMAEPIRRQIKAGTTLTLDDKNSPVSWSWEIRGMEIVENKGIHITSEKPVTVSVLSSKQFTSDGFTAIPTVSWDNEYIAASYYDFNEIRRWAGGFMVLAGEDDTRVTIMLRGTGSDTMRTAGGRHINTGESYTVTLNAGDVYAVKGDASTRGEFDLTGSLIRSTKAIGVIGFHERTTMPNSVRYVDGYWYDGRNHLSEMLPPLSDWDTIYVTQSLLRIPFEDRDSSSTLYGSGDFYRVVASEANTNVVCRYYDPVTKRQRGTYTRTIDRAGGFIDVEQVADPRDLPSGQVVWTSDKPILVLLHSCSWRWDLSRYLDPFSIVLISPSKHAPLAMFQTAPILDFTRHFVNIVVGPLGTDSIAVEDLKSITLDGVPLHKHTGVQAPGLLDGKVPGTRYYTVAVNLDSIGRSYRLASNGKVALGGHIYGHGESDAYGWPIGGRPYSLIGIDTMPPVLVKTPGCASWDFTATELRDHPSPRAPRPKATDQVESGIASVMWDDNGGTNLALLNVGSGQFSRDSALKERSFTVRVVDPAQTAAGIVVVRDFAGNQVRDTLVWKGLPLTQRTTPFGITRPGSVRTSTITIRNGSPQPLAFTSTSLRKGSPFSLRAPMLPITIAANDSIVCTIAFAPKTEDGPGISIDTMTVTVGCYRIPHVLMATAGEPEIAVDEVRLVRTSDAPNEVCMANGGRIVNTGTDTLVVHSINGVSGGFSYKPGDQFTLPVRILPGAHVLIGEICYQGTDTDMHSIDITVRSNAVRGDSLAVWSVVRDSVLSVHDDREPATRLMLHPTPSMDRVTVTTQTAFPTAEPIEIIDGKGMRVGTFALPAGTTTIELDLSAFASGSYTVRVGSTSAVLSGRLVIAR</sequence>
<dbReference type="AlphaFoldDB" id="A0A1M3KYS1"/>
<organism evidence="2 3">
    <name type="scientific">Candidatus Kapaibacterium thiocyanatum</name>
    <dbReference type="NCBI Taxonomy" id="1895771"/>
    <lineage>
        <taxon>Bacteria</taxon>
        <taxon>Pseudomonadati</taxon>
        <taxon>Candidatus Kapaibacteriota</taxon>
        <taxon>Candidatus Kapaibacteriia</taxon>
        <taxon>Candidatus Kapaibacteriales</taxon>
        <taxon>Candidatus Kapaibacteriaceae</taxon>
        <taxon>Candidatus Kapaibacterium</taxon>
    </lineage>
</organism>
<accession>A0A1M3KYS1</accession>
<dbReference type="EMBL" id="MKVH01000021">
    <property type="protein sequence ID" value="OJX57633.1"/>
    <property type="molecule type" value="Genomic_DNA"/>
</dbReference>
<evidence type="ECO:0000313" key="3">
    <source>
        <dbReference type="Proteomes" id="UP000184233"/>
    </source>
</evidence>
<dbReference type="PANTHER" id="PTHR46534">
    <property type="entry name" value="IGGFC_BINDING DOMAIN-CONTAINING PROTEIN"/>
    <property type="match status" value="1"/>
</dbReference>
<dbReference type="InterPro" id="IPR035234">
    <property type="entry name" value="IgGFc-bd_N"/>
</dbReference>
<name>A0A1M3KYS1_9BACT</name>
<dbReference type="InterPro" id="IPR013783">
    <property type="entry name" value="Ig-like_fold"/>
</dbReference>
<evidence type="ECO:0000313" key="2">
    <source>
        <dbReference type="EMBL" id="OJX57633.1"/>
    </source>
</evidence>
<feature type="domain" description="IgGFc-binding protein N-terminal" evidence="1">
    <location>
        <begin position="122"/>
        <end position="475"/>
    </location>
</feature>
<dbReference type="Gene3D" id="2.60.40.10">
    <property type="entry name" value="Immunoglobulins"/>
    <property type="match status" value="1"/>
</dbReference>